<evidence type="ECO:0000313" key="4">
    <source>
        <dbReference type="Proteomes" id="UP001301769"/>
    </source>
</evidence>
<evidence type="ECO:0000256" key="2">
    <source>
        <dbReference type="SAM" id="Phobius"/>
    </source>
</evidence>
<feature type="transmembrane region" description="Helical" evidence="2">
    <location>
        <begin position="78"/>
        <end position="104"/>
    </location>
</feature>
<feature type="transmembrane region" description="Helical" evidence="2">
    <location>
        <begin position="146"/>
        <end position="168"/>
    </location>
</feature>
<reference evidence="3" key="2">
    <citation type="submission" date="2023-05" db="EMBL/GenBank/DDBJ databases">
        <authorList>
            <consortium name="Lawrence Berkeley National Laboratory"/>
            <person name="Steindorff A."/>
            <person name="Hensen N."/>
            <person name="Bonometti L."/>
            <person name="Westerberg I."/>
            <person name="Brannstrom I.O."/>
            <person name="Guillou S."/>
            <person name="Cros-Aarteil S."/>
            <person name="Calhoun S."/>
            <person name="Haridas S."/>
            <person name="Kuo A."/>
            <person name="Mondo S."/>
            <person name="Pangilinan J."/>
            <person name="Riley R."/>
            <person name="Labutti K."/>
            <person name="Andreopoulos B."/>
            <person name="Lipzen A."/>
            <person name="Chen C."/>
            <person name="Yanf M."/>
            <person name="Daum C."/>
            <person name="Ng V."/>
            <person name="Clum A."/>
            <person name="Ohm R."/>
            <person name="Martin F."/>
            <person name="Silar P."/>
            <person name="Natvig D."/>
            <person name="Lalanne C."/>
            <person name="Gautier V."/>
            <person name="Ament-Velasquez S.L."/>
            <person name="Kruys A."/>
            <person name="Hutchinson M.I."/>
            <person name="Powell A.J."/>
            <person name="Barry K."/>
            <person name="Miller A.N."/>
            <person name="Grigoriev I.V."/>
            <person name="Debuchy R."/>
            <person name="Gladieux P."/>
            <person name="Thoren M.H."/>
            <person name="Johannesson H."/>
        </authorList>
    </citation>
    <scope>NUCLEOTIDE SEQUENCE</scope>
    <source>
        <strain evidence="3">PSN293</strain>
    </source>
</reference>
<sequence length="717" mass="78328">MGLHRLAVPTRPSMESELLRSSESPSPVRRVTNTLTRRGHSWIVEIIALLISVGALAAICIILPLYDGRPLDAWSFVLSLNTVVSILGATSRASMGFALSAAFGQEKWNWYRDRDDKLLTFDRFDEATRGPFGSLKLLWHLKFKHWTALGALAMAVLLGFEPFLQALIELEGQPNSVTPGQVSGLGAATQQPATISRSAGTLDMGRYIGNGSTAADYAASLLTAQYFSRPDFGLTAAIIAGLSSSNATNNAWNPSFSCSSGNCTWAPFTSLGVCSQCNDVSDNIRSSTGIGGLHPGYDELNYTSHSLSTPGANLVLSNWHISYAGKQCPLCETATLVADTNLSPELTLTFQDMTSMIISWVYMAADTSYSEGKTKWKDTPVTAHECSLYFCTQALKSRVEKGQLFEQVLGTWARRRSFVSQDNEIVTELVAETHGRFSNASFLPWLLSATGRTFGADMGINNSTMQLYIPRSELTDANITGIADEDLEFNITRATMGALMRYLAMDLSGLNSRYYNNNSNLTSWNTQLIYPPDFYGNTLMNGPTPPLINSLGEAANVTAVMESMAASMTKFLRDRSDSVAAGNSFPARRRVQIGETQLWVIHIRVRWAYLALPAAVLLLGCAVVLAVILRSRRLGLPAWRGSALVTLARGLDPTSRERLRAADCAGDLRRDGREMRVALLDGDSMGPQLTEVGSQSYEDFRRRLAESSDVDLKMPSI</sequence>
<dbReference type="PANTHER" id="PTHR35394">
    <property type="entry name" value="DUF3176 DOMAIN-CONTAINING PROTEIN"/>
    <property type="match status" value="1"/>
</dbReference>
<keyword evidence="4" id="KW-1185">Reference proteome</keyword>
<gene>
    <name evidence="3" type="ORF">QBC37DRAFT_313170</name>
</gene>
<dbReference type="PANTHER" id="PTHR35394:SF5">
    <property type="entry name" value="DUF3176 DOMAIN-CONTAINING PROTEIN"/>
    <property type="match status" value="1"/>
</dbReference>
<dbReference type="AlphaFoldDB" id="A0AAN7B931"/>
<protein>
    <submittedName>
        <fullName evidence="3">Uncharacterized protein</fullName>
    </submittedName>
</protein>
<comment type="caution">
    <text evidence="3">The sequence shown here is derived from an EMBL/GenBank/DDBJ whole genome shotgun (WGS) entry which is preliminary data.</text>
</comment>
<feature type="transmembrane region" description="Helical" evidence="2">
    <location>
        <begin position="607"/>
        <end position="629"/>
    </location>
</feature>
<evidence type="ECO:0000256" key="1">
    <source>
        <dbReference type="SAM" id="MobiDB-lite"/>
    </source>
</evidence>
<organism evidence="3 4">
    <name type="scientific">Rhypophila decipiens</name>
    <dbReference type="NCBI Taxonomy" id="261697"/>
    <lineage>
        <taxon>Eukaryota</taxon>
        <taxon>Fungi</taxon>
        <taxon>Dikarya</taxon>
        <taxon>Ascomycota</taxon>
        <taxon>Pezizomycotina</taxon>
        <taxon>Sordariomycetes</taxon>
        <taxon>Sordariomycetidae</taxon>
        <taxon>Sordariales</taxon>
        <taxon>Naviculisporaceae</taxon>
        <taxon>Rhypophila</taxon>
    </lineage>
</organism>
<keyword evidence="2" id="KW-0472">Membrane</keyword>
<proteinExistence type="predicted"/>
<feature type="transmembrane region" description="Helical" evidence="2">
    <location>
        <begin position="42"/>
        <end position="66"/>
    </location>
</feature>
<dbReference type="InterPro" id="IPR021514">
    <property type="entry name" value="DUF3176"/>
</dbReference>
<dbReference type="Proteomes" id="UP001301769">
    <property type="component" value="Unassembled WGS sequence"/>
</dbReference>
<feature type="region of interest" description="Disordered" evidence="1">
    <location>
        <begin position="1"/>
        <end position="26"/>
    </location>
</feature>
<feature type="compositionally biased region" description="Low complexity" evidence="1">
    <location>
        <begin position="11"/>
        <end position="26"/>
    </location>
</feature>
<name>A0AAN7B931_9PEZI</name>
<accession>A0AAN7B931</accession>
<dbReference type="Pfam" id="PF11374">
    <property type="entry name" value="DUF3176"/>
    <property type="match status" value="1"/>
</dbReference>
<keyword evidence="2" id="KW-0812">Transmembrane</keyword>
<dbReference type="EMBL" id="MU858085">
    <property type="protein sequence ID" value="KAK4214974.1"/>
    <property type="molecule type" value="Genomic_DNA"/>
</dbReference>
<reference evidence="3" key="1">
    <citation type="journal article" date="2023" name="Mol. Phylogenet. Evol.">
        <title>Genome-scale phylogeny and comparative genomics of the fungal order Sordariales.</title>
        <authorList>
            <person name="Hensen N."/>
            <person name="Bonometti L."/>
            <person name="Westerberg I."/>
            <person name="Brannstrom I.O."/>
            <person name="Guillou S."/>
            <person name="Cros-Aarteil S."/>
            <person name="Calhoun S."/>
            <person name="Haridas S."/>
            <person name="Kuo A."/>
            <person name="Mondo S."/>
            <person name="Pangilinan J."/>
            <person name="Riley R."/>
            <person name="LaButti K."/>
            <person name="Andreopoulos B."/>
            <person name="Lipzen A."/>
            <person name="Chen C."/>
            <person name="Yan M."/>
            <person name="Daum C."/>
            <person name="Ng V."/>
            <person name="Clum A."/>
            <person name="Steindorff A."/>
            <person name="Ohm R.A."/>
            <person name="Martin F."/>
            <person name="Silar P."/>
            <person name="Natvig D.O."/>
            <person name="Lalanne C."/>
            <person name="Gautier V."/>
            <person name="Ament-Velasquez S.L."/>
            <person name="Kruys A."/>
            <person name="Hutchinson M.I."/>
            <person name="Powell A.J."/>
            <person name="Barry K."/>
            <person name="Miller A.N."/>
            <person name="Grigoriev I.V."/>
            <person name="Debuchy R."/>
            <person name="Gladieux P."/>
            <person name="Hiltunen Thoren M."/>
            <person name="Johannesson H."/>
        </authorList>
    </citation>
    <scope>NUCLEOTIDE SEQUENCE</scope>
    <source>
        <strain evidence="3">PSN293</strain>
    </source>
</reference>
<keyword evidence="2" id="KW-1133">Transmembrane helix</keyword>
<evidence type="ECO:0000313" key="3">
    <source>
        <dbReference type="EMBL" id="KAK4214974.1"/>
    </source>
</evidence>